<protein>
    <submittedName>
        <fullName evidence="2">Polysaccharide deacetylase family protein</fullName>
    </submittedName>
</protein>
<keyword evidence="3" id="KW-1185">Reference proteome</keyword>
<organism evidence="2 3">
    <name type="scientific">Parasediminibacterium paludis</name>
    <dbReference type="NCBI Taxonomy" id="908966"/>
    <lineage>
        <taxon>Bacteria</taxon>
        <taxon>Pseudomonadati</taxon>
        <taxon>Bacteroidota</taxon>
        <taxon>Chitinophagia</taxon>
        <taxon>Chitinophagales</taxon>
        <taxon>Chitinophagaceae</taxon>
        <taxon>Parasediminibacterium</taxon>
    </lineage>
</organism>
<evidence type="ECO:0000313" key="2">
    <source>
        <dbReference type="EMBL" id="MFC4231695.1"/>
    </source>
</evidence>
<evidence type="ECO:0000259" key="1">
    <source>
        <dbReference type="Pfam" id="PF23019"/>
    </source>
</evidence>
<dbReference type="InterPro" id="IPR054297">
    <property type="entry name" value="DUF7033"/>
</dbReference>
<reference evidence="3" key="1">
    <citation type="journal article" date="2019" name="Int. J. Syst. Evol. Microbiol.">
        <title>The Global Catalogue of Microorganisms (GCM) 10K type strain sequencing project: providing services to taxonomists for standard genome sequencing and annotation.</title>
        <authorList>
            <consortium name="The Broad Institute Genomics Platform"/>
            <consortium name="The Broad Institute Genome Sequencing Center for Infectious Disease"/>
            <person name="Wu L."/>
            <person name="Ma J."/>
        </authorList>
    </citation>
    <scope>NUCLEOTIDE SEQUENCE [LARGE SCALE GENOMIC DNA]</scope>
    <source>
        <strain evidence="3">CECT 8010</strain>
    </source>
</reference>
<name>A0ABV8PWT4_9BACT</name>
<gene>
    <name evidence="2" type="ORF">ACFOW1_07325</name>
</gene>
<dbReference type="RefSeq" id="WP_379013268.1">
    <property type="nucleotide sequence ID" value="NZ_JBHSDC010000012.1"/>
</dbReference>
<sequence>MLLYTELVSPRLEYITNFIQSIIGESITITTDEELFIQSTQVKISYSSEAICTQAYHIQPQGLLFENSIEPIDILITSCREQICFFASQNDSHGFDVWSAIFYLITRYEEYLPHEKDSYGRYAHTNSLAYRYQFLHLPLVNIWLQDLQQRLWTAQNGQRSTVNGQRFAFTPTYDIDIAFAHQHQSIVKNIGGFFKDLMRGDFEKVIERANVYSSTAKDPFDTYEWLDDIHKKYQLQPIYFFLLAAKRGIYDKNIPPKKKGMQQLLQQHYSKYLVGIHPSWQSGDNDVLVLQEKQALERITHAACTKSRQHYIRLSLPETYRKLVAAGITDDYSMGYGSINGFRASVASSFFWFDLEKNKATSLLIHPFCWMDANSYFEQQFSADEALLELKDYYNIVKQVGGNCIIILHNSFLTEQPQWLPWRKMYEAFLSMI</sequence>
<comment type="caution">
    <text evidence="2">The sequence shown here is derived from an EMBL/GenBank/DDBJ whole genome shotgun (WGS) entry which is preliminary data.</text>
</comment>
<accession>A0ABV8PWT4</accession>
<dbReference type="CDD" id="cd10931">
    <property type="entry name" value="CE4_u7"/>
    <property type="match status" value="1"/>
</dbReference>
<evidence type="ECO:0000313" key="3">
    <source>
        <dbReference type="Proteomes" id="UP001595906"/>
    </source>
</evidence>
<dbReference type="Pfam" id="PF23019">
    <property type="entry name" value="DUF7033"/>
    <property type="match status" value="1"/>
</dbReference>
<proteinExistence type="predicted"/>
<dbReference type="Proteomes" id="UP001595906">
    <property type="component" value="Unassembled WGS sequence"/>
</dbReference>
<dbReference type="EMBL" id="JBHSDC010000012">
    <property type="protein sequence ID" value="MFC4231695.1"/>
    <property type="molecule type" value="Genomic_DNA"/>
</dbReference>
<feature type="domain" description="DUF7033" evidence="1">
    <location>
        <begin position="95"/>
        <end position="183"/>
    </location>
</feature>